<dbReference type="CDD" id="cd00561">
    <property type="entry name" value="CobA_ACA"/>
    <property type="match status" value="1"/>
</dbReference>
<evidence type="ECO:0000313" key="3">
    <source>
        <dbReference type="Proteomes" id="UP000480151"/>
    </source>
</evidence>
<gene>
    <name evidence="2" type="primary">cobO</name>
    <name evidence="2" type="ORF">G5B47_12060</name>
</gene>
<keyword evidence="2" id="KW-0808">Transferase</keyword>
<name>A0A6M1PL33_9BACL</name>
<dbReference type="SUPFAM" id="SSF52540">
    <property type="entry name" value="P-loop containing nucleoside triphosphate hydrolases"/>
    <property type="match status" value="1"/>
</dbReference>
<protein>
    <submittedName>
        <fullName evidence="2">Cob(I)yrinic acid a,c-diamide adenosyltransferase</fullName>
        <ecNumber evidence="2">2.5.1.17</ecNumber>
    </submittedName>
</protein>
<sequence length="205" mass="22794">MSRSASYSAAYNTAGKEARPVEQSDRRANRKGYTLVYTGDGKGKTTAALGLALRASGRGYKVLILQFIKSPQRTYGEHIALRKLGVEIRQLGVGFTWTKTPEEHRTALREAWSSAREEVLGGDWDVVVLDEINNALAIERFPIDDVLPLGEVLDLIRQRPKHLHLVLTGRQAKPEILELADLVSEVQAVKHYYNDGVPAVLGIEY</sequence>
<dbReference type="EMBL" id="JAAKGU010000004">
    <property type="protein sequence ID" value="NGM83148.1"/>
    <property type="molecule type" value="Genomic_DNA"/>
</dbReference>
<feature type="compositionally biased region" description="Basic and acidic residues" evidence="1">
    <location>
        <begin position="16"/>
        <end position="27"/>
    </location>
</feature>
<dbReference type="Proteomes" id="UP000480151">
    <property type="component" value="Unassembled WGS sequence"/>
</dbReference>
<dbReference type="NCBIfam" id="TIGR00708">
    <property type="entry name" value="cobA"/>
    <property type="match status" value="1"/>
</dbReference>
<accession>A0A6M1PL33</accession>
<dbReference type="PIRSF" id="PIRSF015617">
    <property type="entry name" value="Adensltrnsf_CobA"/>
    <property type="match status" value="1"/>
</dbReference>
<dbReference type="PANTHER" id="PTHR46638:SF1">
    <property type="entry name" value="CORRINOID ADENOSYLTRANSFERASE"/>
    <property type="match status" value="1"/>
</dbReference>
<feature type="region of interest" description="Disordered" evidence="1">
    <location>
        <begin position="1"/>
        <end position="27"/>
    </location>
</feature>
<dbReference type="AlphaFoldDB" id="A0A6M1PL33"/>
<comment type="caution">
    <text evidence="2">The sequence shown here is derived from an EMBL/GenBank/DDBJ whole genome shotgun (WGS) entry which is preliminary data.</text>
</comment>
<dbReference type="Gene3D" id="3.40.50.300">
    <property type="entry name" value="P-loop containing nucleotide triphosphate hydrolases"/>
    <property type="match status" value="1"/>
</dbReference>
<evidence type="ECO:0000256" key="1">
    <source>
        <dbReference type="SAM" id="MobiDB-lite"/>
    </source>
</evidence>
<dbReference type="GO" id="GO:0008817">
    <property type="term" value="F:corrinoid adenosyltransferase activity"/>
    <property type="evidence" value="ECO:0007669"/>
    <property type="project" value="UniProtKB-EC"/>
</dbReference>
<dbReference type="Pfam" id="PF02572">
    <property type="entry name" value="CobA_CobO_BtuR"/>
    <property type="match status" value="1"/>
</dbReference>
<evidence type="ECO:0000313" key="2">
    <source>
        <dbReference type="EMBL" id="NGM83148.1"/>
    </source>
</evidence>
<dbReference type="InterPro" id="IPR027417">
    <property type="entry name" value="P-loop_NTPase"/>
</dbReference>
<dbReference type="InterPro" id="IPR003724">
    <property type="entry name" value="CblAdoTrfase_CobA"/>
</dbReference>
<dbReference type="GO" id="GO:0005524">
    <property type="term" value="F:ATP binding"/>
    <property type="evidence" value="ECO:0007669"/>
    <property type="project" value="InterPro"/>
</dbReference>
<feature type="compositionally biased region" description="Polar residues" evidence="1">
    <location>
        <begin position="1"/>
        <end position="11"/>
    </location>
</feature>
<keyword evidence="3" id="KW-1185">Reference proteome</keyword>
<dbReference type="NCBIfam" id="NF004637">
    <property type="entry name" value="PRK05986.1"/>
    <property type="match status" value="1"/>
</dbReference>
<reference evidence="2 3" key="1">
    <citation type="submission" date="2020-02" db="EMBL/GenBank/DDBJ databases">
        <authorList>
            <person name="Gao J."/>
            <person name="Sun J."/>
        </authorList>
    </citation>
    <scope>NUCLEOTIDE SEQUENCE [LARGE SCALE GENOMIC DNA]</scope>
    <source>
        <strain evidence="2 3">7124</strain>
    </source>
</reference>
<dbReference type="GO" id="GO:0009236">
    <property type="term" value="P:cobalamin biosynthetic process"/>
    <property type="evidence" value="ECO:0007669"/>
    <property type="project" value="InterPro"/>
</dbReference>
<organism evidence="2 3">
    <name type="scientific">Paenibacillus apii</name>
    <dbReference type="NCBI Taxonomy" id="1850370"/>
    <lineage>
        <taxon>Bacteria</taxon>
        <taxon>Bacillati</taxon>
        <taxon>Bacillota</taxon>
        <taxon>Bacilli</taxon>
        <taxon>Bacillales</taxon>
        <taxon>Paenibacillaceae</taxon>
        <taxon>Paenibacillus</taxon>
    </lineage>
</organism>
<dbReference type="EC" id="2.5.1.17" evidence="2"/>
<proteinExistence type="predicted"/>
<dbReference type="PANTHER" id="PTHR46638">
    <property type="entry name" value="CORRINOID ADENOSYLTRANSFERASE"/>
    <property type="match status" value="1"/>
</dbReference>